<evidence type="ECO:0000313" key="1">
    <source>
        <dbReference type="EMBL" id="MDN3711860.1"/>
    </source>
</evidence>
<dbReference type="EMBL" id="JAUFRC010000001">
    <property type="protein sequence ID" value="MDN3711860.1"/>
    <property type="molecule type" value="Genomic_DNA"/>
</dbReference>
<keyword evidence="2" id="KW-1185">Reference proteome</keyword>
<gene>
    <name evidence="1" type="ORF">QWZ10_08490</name>
</gene>
<reference evidence="2" key="1">
    <citation type="journal article" date="2019" name="Int. J. Syst. Evol. Microbiol.">
        <title>The Global Catalogue of Microorganisms (GCM) 10K type strain sequencing project: providing services to taxonomists for standard genome sequencing and annotation.</title>
        <authorList>
            <consortium name="The Broad Institute Genomics Platform"/>
            <consortium name="The Broad Institute Genome Sequencing Center for Infectious Disease"/>
            <person name="Wu L."/>
            <person name="Ma J."/>
        </authorList>
    </citation>
    <scope>NUCLEOTIDE SEQUENCE [LARGE SCALE GENOMIC DNA]</scope>
    <source>
        <strain evidence="2">CECT 8482</strain>
    </source>
</reference>
<organism evidence="1 2">
    <name type="scientific">Paracoccus cavernae</name>
    <dbReference type="NCBI Taxonomy" id="1571207"/>
    <lineage>
        <taxon>Bacteria</taxon>
        <taxon>Pseudomonadati</taxon>
        <taxon>Pseudomonadota</taxon>
        <taxon>Alphaproteobacteria</taxon>
        <taxon>Rhodobacterales</taxon>
        <taxon>Paracoccaceae</taxon>
        <taxon>Paracoccus</taxon>
    </lineage>
</organism>
<evidence type="ECO:0000313" key="2">
    <source>
        <dbReference type="Proteomes" id="UP001243846"/>
    </source>
</evidence>
<protein>
    <submittedName>
        <fullName evidence="1">Uncharacterized protein</fullName>
    </submittedName>
</protein>
<proteinExistence type="predicted"/>
<name>A0ABT8D541_9RHOB</name>
<sequence>MKKQRLVRQPSMDARWNRFTTAEEDQRLIKLNERIDRSASILSRTIAERQAIMKRAQKRGDRVVKYHRATGVRLPDLPELHPDFIAAWAMAQSQIGSIQAKASRGASAGSVAAVINSFLASQDFLSGSPVYRAILKRNADQIKEAYADVQFRLIESRHIEADLAKLPPNPANARLKTWRKLSKFAKRTGNGDKDAAALIAKRKENIVGHKNGRQTTLPPTAVGGL</sequence>
<comment type="caution">
    <text evidence="1">The sequence shown here is derived from an EMBL/GenBank/DDBJ whole genome shotgun (WGS) entry which is preliminary data.</text>
</comment>
<dbReference type="Proteomes" id="UP001243846">
    <property type="component" value="Unassembled WGS sequence"/>
</dbReference>
<accession>A0ABT8D541</accession>